<sequence>MLCCVVLWCAVLCCAMLWCGVVCCVVLCCSVLCCVVLRCVGDACELRYEGPASLRPRSLKNPPPSRFLLRLLLLFPCFCFFPFVPSLPLPLAFLLCIIVRTWCSTNSSGRMPVPP</sequence>
<dbReference type="AlphaFoldDB" id="A0A8T0HR14"/>
<organism evidence="3 4">
    <name type="scientific">Ceratodon purpureus</name>
    <name type="common">Fire moss</name>
    <name type="synonym">Dicranum purpureum</name>
    <dbReference type="NCBI Taxonomy" id="3225"/>
    <lineage>
        <taxon>Eukaryota</taxon>
        <taxon>Viridiplantae</taxon>
        <taxon>Streptophyta</taxon>
        <taxon>Embryophyta</taxon>
        <taxon>Bryophyta</taxon>
        <taxon>Bryophytina</taxon>
        <taxon>Bryopsida</taxon>
        <taxon>Dicranidae</taxon>
        <taxon>Pseudoditrichales</taxon>
        <taxon>Ditrichaceae</taxon>
        <taxon>Ceratodon</taxon>
    </lineage>
</organism>
<dbReference type="Proteomes" id="UP000822688">
    <property type="component" value="Chromosome V"/>
</dbReference>
<comment type="caution">
    <text evidence="3">The sequence shown here is derived from an EMBL/GenBank/DDBJ whole genome shotgun (WGS) entry which is preliminary data.</text>
</comment>
<feature type="transmembrane region" description="Helical" evidence="1">
    <location>
        <begin position="67"/>
        <end position="84"/>
    </location>
</feature>
<keyword evidence="1" id="KW-0472">Membrane</keyword>
<name>A0A8T0HR14_CERPU</name>
<evidence type="ECO:0000313" key="4">
    <source>
        <dbReference type="Proteomes" id="UP000822688"/>
    </source>
</evidence>
<evidence type="ECO:0000256" key="2">
    <source>
        <dbReference type="SAM" id="SignalP"/>
    </source>
</evidence>
<reference evidence="3" key="1">
    <citation type="submission" date="2020-06" db="EMBL/GenBank/DDBJ databases">
        <title>WGS assembly of Ceratodon purpureus strain R40.</title>
        <authorList>
            <person name="Carey S.B."/>
            <person name="Jenkins J."/>
            <person name="Shu S."/>
            <person name="Lovell J.T."/>
            <person name="Sreedasyam A."/>
            <person name="Maumus F."/>
            <person name="Tiley G.P."/>
            <person name="Fernandez-Pozo N."/>
            <person name="Barry K."/>
            <person name="Chen C."/>
            <person name="Wang M."/>
            <person name="Lipzen A."/>
            <person name="Daum C."/>
            <person name="Saski C.A."/>
            <person name="Payton A.C."/>
            <person name="Mcbreen J.C."/>
            <person name="Conrad R.E."/>
            <person name="Kollar L.M."/>
            <person name="Olsson S."/>
            <person name="Huttunen S."/>
            <person name="Landis J.B."/>
            <person name="Wickett N.J."/>
            <person name="Johnson M.G."/>
            <person name="Rensing S.A."/>
            <person name="Grimwood J."/>
            <person name="Schmutz J."/>
            <person name="Mcdaniel S.F."/>
        </authorList>
    </citation>
    <scope>NUCLEOTIDE SEQUENCE</scope>
    <source>
        <strain evidence="3">R40</strain>
    </source>
</reference>
<dbReference type="EMBL" id="CM026426">
    <property type="protein sequence ID" value="KAG0573237.1"/>
    <property type="molecule type" value="Genomic_DNA"/>
</dbReference>
<feature type="signal peptide" evidence="2">
    <location>
        <begin position="1"/>
        <end position="23"/>
    </location>
</feature>
<evidence type="ECO:0000313" key="3">
    <source>
        <dbReference type="EMBL" id="KAG0573237.1"/>
    </source>
</evidence>
<keyword evidence="4" id="KW-1185">Reference proteome</keyword>
<gene>
    <name evidence="3" type="ORF">KC19_VG160800</name>
</gene>
<keyword evidence="1" id="KW-0812">Transmembrane</keyword>
<keyword evidence="2" id="KW-0732">Signal</keyword>
<feature type="chain" id="PRO_5035948270" evidence="2">
    <location>
        <begin position="24"/>
        <end position="115"/>
    </location>
</feature>
<protein>
    <submittedName>
        <fullName evidence="3">Uncharacterized protein</fullName>
    </submittedName>
</protein>
<evidence type="ECO:0000256" key="1">
    <source>
        <dbReference type="SAM" id="Phobius"/>
    </source>
</evidence>
<accession>A0A8T0HR14</accession>
<feature type="transmembrane region" description="Helical" evidence="1">
    <location>
        <begin position="6"/>
        <end position="37"/>
    </location>
</feature>
<keyword evidence="1" id="KW-1133">Transmembrane helix</keyword>
<proteinExistence type="predicted"/>